<dbReference type="Proteomes" id="UP000033881">
    <property type="component" value="Unassembled WGS sequence"/>
</dbReference>
<feature type="region of interest" description="Disordered" evidence="1">
    <location>
        <begin position="20"/>
        <end position="48"/>
    </location>
</feature>
<dbReference type="EMBL" id="LBWB01000016">
    <property type="protein sequence ID" value="KKR00115.1"/>
    <property type="molecule type" value="Genomic_DNA"/>
</dbReference>
<evidence type="ECO:0000313" key="3">
    <source>
        <dbReference type="Proteomes" id="UP000033881"/>
    </source>
</evidence>
<evidence type="ECO:0000313" key="2">
    <source>
        <dbReference type="EMBL" id="KKR00115.1"/>
    </source>
</evidence>
<protein>
    <submittedName>
        <fullName evidence="2">Uncharacterized protein</fullName>
    </submittedName>
</protein>
<evidence type="ECO:0000256" key="1">
    <source>
        <dbReference type="SAM" id="MobiDB-lite"/>
    </source>
</evidence>
<organism evidence="2 3">
    <name type="scientific">Candidatus Woesebacteria bacterium GW2011_GWB1_39_12</name>
    <dbReference type="NCBI Taxonomy" id="1618574"/>
    <lineage>
        <taxon>Bacteria</taxon>
        <taxon>Candidatus Woeseibacteriota</taxon>
    </lineage>
</organism>
<proteinExistence type="predicted"/>
<sequence length="48" mass="5658">MNKSNKMPPKMIGVVQMEKEARGLQMRKPTNHGRENGMMMAMKRRLRK</sequence>
<name>A0A0G0PPN2_9BACT</name>
<accession>A0A0G0PPN2</accession>
<reference evidence="2 3" key="1">
    <citation type="journal article" date="2015" name="Nature">
        <title>rRNA introns, odd ribosomes, and small enigmatic genomes across a large radiation of phyla.</title>
        <authorList>
            <person name="Brown C.T."/>
            <person name="Hug L.A."/>
            <person name="Thomas B.C."/>
            <person name="Sharon I."/>
            <person name="Castelle C.J."/>
            <person name="Singh A."/>
            <person name="Wilkins M.J."/>
            <person name="Williams K.H."/>
            <person name="Banfield J.F."/>
        </authorList>
    </citation>
    <scope>NUCLEOTIDE SEQUENCE [LARGE SCALE GENOMIC DNA]</scope>
</reference>
<dbReference type="AlphaFoldDB" id="A0A0G0PPN2"/>
<dbReference type="STRING" id="1618574.UT24_C0016G0004"/>
<comment type="caution">
    <text evidence="2">The sequence shown here is derived from an EMBL/GenBank/DDBJ whole genome shotgun (WGS) entry which is preliminary data.</text>
</comment>
<gene>
    <name evidence="2" type="ORF">UT24_C0016G0004</name>
</gene>